<keyword evidence="10" id="KW-1185">Reference proteome</keyword>
<dbReference type="Pfam" id="PF01368">
    <property type="entry name" value="DHH"/>
    <property type="match status" value="1"/>
</dbReference>
<dbReference type="Proteomes" id="UP001210261">
    <property type="component" value="Unassembled WGS sequence"/>
</dbReference>
<feature type="domain" description="DDH" evidence="6">
    <location>
        <begin position="55"/>
        <end position="199"/>
    </location>
</feature>
<dbReference type="EMBL" id="JAQHXR010000002">
    <property type="protein sequence ID" value="MDA3968919.1"/>
    <property type="molecule type" value="Genomic_DNA"/>
</dbReference>
<dbReference type="GO" id="GO:0004527">
    <property type="term" value="F:exonuclease activity"/>
    <property type="evidence" value="ECO:0007669"/>
    <property type="project" value="UniProtKB-KW"/>
</dbReference>
<protein>
    <recommendedName>
        <fullName evidence="2">Single-stranded-DNA-specific exonuclease RecJ</fullName>
    </recommendedName>
</protein>
<dbReference type="InterPro" id="IPR001667">
    <property type="entry name" value="DDH_dom"/>
</dbReference>
<sequence>MQNHILLNKDSIRALLDARISNDIQTLKDLPPPESLCNLTTIAKEIHKSIKNNKKITLIGDYDVDGVVSSVIVKEFFDLISYPLDVVIPNRFKDGYGISKKLLERISADVIITVDNGINAVEAAKICEQKNIKLIITDHHNPPEILPSALICNPKLSPNFPQADICGACVAWYMCAALKKEMNLGVNMTIFLDFLALAIVSDVMPLSGINRVLLKKGIECIKNSNKTAFKILKEKYKSHVDCELISFSFAPLLNCAGRMDSAMLSYEFLCERDYAIGRKKFEHLLLLNEERKKIQNQTYLHAKDMCENSGVIVVYDESWHEGILGIVSARLSEEYKKTSIVLSTSDEGGVIKGSMRGESCMEILDSCSDLLLKYGGHNNAAGLSLKLENLEQLKDRLRFVESFYARDDLVLGEVLFKDLDDEFFNMILCYEPYGEGNFKPHFKTKAKITNIKHIGNNGGHSAFVLRDDNLYLNAIKFGEEIPKILENSEIEIVFCHAFNYYGELIVRVISYKEKE</sequence>
<organism evidence="9 10">
    <name type="scientific">Helicobacter ibis</name>
    <dbReference type="NCBI Taxonomy" id="2962633"/>
    <lineage>
        <taxon>Bacteria</taxon>
        <taxon>Pseudomonadati</taxon>
        <taxon>Campylobacterota</taxon>
        <taxon>Epsilonproteobacteria</taxon>
        <taxon>Campylobacterales</taxon>
        <taxon>Helicobacteraceae</taxon>
        <taxon>Helicobacter</taxon>
    </lineage>
</organism>
<dbReference type="InterPro" id="IPR041122">
    <property type="entry name" value="RecJ_OB"/>
</dbReference>
<evidence type="ECO:0000259" key="6">
    <source>
        <dbReference type="Pfam" id="PF01368"/>
    </source>
</evidence>
<comment type="caution">
    <text evidence="9">The sequence shown here is derived from an EMBL/GenBank/DDBJ whole genome shotgun (WGS) entry which is preliminary data.</text>
</comment>
<accession>A0ABT4VDY7</accession>
<evidence type="ECO:0000256" key="1">
    <source>
        <dbReference type="ARBA" id="ARBA00005915"/>
    </source>
</evidence>
<feature type="domain" description="DHHA1" evidence="7">
    <location>
        <begin position="309"/>
        <end position="397"/>
    </location>
</feature>
<keyword evidence="5 9" id="KW-0269">Exonuclease</keyword>
<evidence type="ECO:0000256" key="2">
    <source>
        <dbReference type="ARBA" id="ARBA00019841"/>
    </source>
</evidence>
<evidence type="ECO:0000256" key="4">
    <source>
        <dbReference type="ARBA" id="ARBA00022801"/>
    </source>
</evidence>
<dbReference type="InterPro" id="IPR051673">
    <property type="entry name" value="SSDNA_exonuclease_RecJ"/>
</dbReference>
<comment type="similarity">
    <text evidence="1">Belongs to the RecJ family.</text>
</comment>
<dbReference type="Gene3D" id="3.90.1640.30">
    <property type="match status" value="1"/>
</dbReference>
<dbReference type="InterPro" id="IPR003156">
    <property type="entry name" value="DHHA1_dom"/>
</dbReference>
<dbReference type="Pfam" id="PF17768">
    <property type="entry name" value="RecJ_OB"/>
    <property type="match status" value="1"/>
</dbReference>
<reference evidence="9 10" key="1">
    <citation type="submission" date="2023-01" db="EMBL/GenBank/DDBJ databases">
        <title>Description of Helicobacter ibis sp. nov. isolated from faecal droppings of black-faced ibis (Theristicus melanopis).</title>
        <authorList>
            <person name="Lopez-Cantillo M."/>
            <person name="Vidal-Veuthey B."/>
            <person name="Mella A."/>
            <person name="De La Haba R."/>
            <person name="Collado L."/>
        </authorList>
    </citation>
    <scope>NUCLEOTIDE SEQUENCE [LARGE SCALE GENOMIC DNA]</scope>
    <source>
        <strain evidence="9 10">A82</strain>
    </source>
</reference>
<evidence type="ECO:0000256" key="3">
    <source>
        <dbReference type="ARBA" id="ARBA00022722"/>
    </source>
</evidence>
<keyword evidence="3" id="KW-0540">Nuclease</keyword>
<gene>
    <name evidence="9" type="primary">recJ</name>
    <name evidence="9" type="ORF">PF021_04430</name>
</gene>
<evidence type="ECO:0000259" key="7">
    <source>
        <dbReference type="Pfam" id="PF02272"/>
    </source>
</evidence>
<evidence type="ECO:0000256" key="5">
    <source>
        <dbReference type="ARBA" id="ARBA00022839"/>
    </source>
</evidence>
<dbReference type="NCBIfam" id="TIGR00644">
    <property type="entry name" value="recJ"/>
    <property type="match status" value="1"/>
</dbReference>
<proteinExistence type="inferred from homology"/>
<dbReference type="RefSeq" id="WP_271021211.1">
    <property type="nucleotide sequence ID" value="NZ_JAQHXR010000002.1"/>
</dbReference>
<evidence type="ECO:0000259" key="8">
    <source>
        <dbReference type="Pfam" id="PF17768"/>
    </source>
</evidence>
<dbReference type="InterPro" id="IPR038763">
    <property type="entry name" value="DHH_sf"/>
</dbReference>
<keyword evidence="4" id="KW-0378">Hydrolase</keyword>
<evidence type="ECO:0000313" key="9">
    <source>
        <dbReference type="EMBL" id="MDA3968919.1"/>
    </source>
</evidence>
<feature type="domain" description="RecJ OB" evidence="8">
    <location>
        <begin position="413"/>
        <end position="501"/>
    </location>
</feature>
<name>A0ABT4VDY7_9HELI</name>
<dbReference type="PANTHER" id="PTHR30255">
    <property type="entry name" value="SINGLE-STRANDED-DNA-SPECIFIC EXONUCLEASE RECJ"/>
    <property type="match status" value="1"/>
</dbReference>
<dbReference type="Gene3D" id="3.10.310.30">
    <property type="match status" value="1"/>
</dbReference>
<dbReference type="InterPro" id="IPR004610">
    <property type="entry name" value="RecJ"/>
</dbReference>
<evidence type="ECO:0000313" key="10">
    <source>
        <dbReference type="Proteomes" id="UP001210261"/>
    </source>
</evidence>
<dbReference type="Pfam" id="PF02272">
    <property type="entry name" value="DHHA1"/>
    <property type="match status" value="1"/>
</dbReference>
<dbReference type="SUPFAM" id="SSF64182">
    <property type="entry name" value="DHH phosphoesterases"/>
    <property type="match status" value="1"/>
</dbReference>
<dbReference type="PANTHER" id="PTHR30255:SF2">
    <property type="entry name" value="SINGLE-STRANDED-DNA-SPECIFIC EXONUCLEASE RECJ"/>
    <property type="match status" value="1"/>
</dbReference>